<sequence length="163" mass="17673">MTTEQQEQASAEQGAAAEAAPFGGDYAVIGKTVIALLQEFSAIVGLEARQTVHSVPKLIAAWLLSLPVLVFAWLGFSTTLGWLAYSLSQQVFAAMATFTVVQVICFAVLQWYLRRTAYWMSFPHTRENIHSFVEGVNRATQGPHQTTAAPPTAGEARAESTAQ</sequence>
<evidence type="ECO:0000313" key="4">
    <source>
        <dbReference type="Proteomes" id="UP001273505"/>
    </source>
</evidence>
<evidence type="ECO:0000256" key="2">
    <source>
        <dbReference type="SAM" id="Phobius"/>
    </source>
</evidence>
<comment type="caution">
    <text evidence="3">The sequence shown here is derived from an EMBL/GenBank/DDBJ whole genome shotgun (WGS) entry which is preliminary data.</text>
</comment>
<keyword evidence="2" id="KW-0472">Membrane</keyword>
<evidence type="ECO:0000313" key="3">
    <source>
        <dbReference type="EMBL" id="MDX6848617.1"/>
    </source>
</evidence>
<keyword evidence="4" id="KW-1185">Reference proteome</keyword>
<keyword evidence="2" id="KW-0812">Transmembrane</keyword>
<feature type="region of interest" description="Disordered" evidence="1">
    <location>
        <begin position="140"/>
        <end position="163"/>
    </location>
</feature>
<feature type="compositionally biased region" description="Polar residues" evidence="1">
    <location>
        <begin position="140"/>
        <end position="149"/>
    </location>
</feature>
<accession>A0ABU4RUT0</accession>
<protein>
    <submittedName>
        <fullName evidence="3">Uncharacterized protein</fullName>
    </submittedName>
</protein>
<dbReference type="RefSeq" id="WP_302724664.1">
    <property type="nucleotide sequence ID" value="NZ_JAULRU010000823.1"/>
</dbReference>
<feature type="transmembrane region" description="Helical" evidence="2">
    <location>
        <begin position="91"/>
        <end position="113"/>
    </location>
</feature>
<keyword evidence="2" id="KW-1133">Transmembrane helix</keyword>
<feature type="transmembrane region" description="Helical" evidence="2">
    <location>
        <begin position="59"/>
        <end position="85"/>
    </location>
</feature>
<gene>
    <name evidence="3" type="ORF">SCD92_04550</name>
</gene>
<evidence type="ECO:0000256" key="1">
    <source>
        <dbReference type="SAM" id="MobiDB-lite"/>
    </source>
</evidence>
<organism evidence="3 4">
    <name type="scientific">Gilvimarinus gilvus</name>
    <dbReference type="NCBI Taxonomy" id="3058038"/>
    <lineage>
        <taxon>Bacteria</taxon>
        <taxon>Pseudomonadati</taxon>
        <taxon>Pseudomonadota</taxon>
        <taxon>Gammaproteobacteria</taxon>
        <taxon>Cellvibrionales</taxon>
        <taxon>Cellvibrionaceae</taxon>
        <taxon>Gilvimarinus</taxon>
    </lineage>
</organism>
<name>A0ABU4RUT0_9GAMM</name>
<reference evidence="3 4" key="1">
    <citation type="submission" date="2023-11" db="EMBL/GenBank/DDBJ databases">
        <title>Gilvimarinus fulvus sp. nov., isolated from the surface of Kelp.</title>
        <authorList>
            <person name="Sun Y.Y."/>
            <person name="Gong Y."/>
            <person name="Du Z.J."/>
        </authorList>
    </citation>
    <scope>NUCLEOTIDE SEQUENCE [LARGE SCALE GENOMIC DNA]</scope>
    <source>
        <strain evidence="3 4">SDUM040013</strain>
    </source>
</reference>
<dbReference type="Proteomes" id="UP001273505">
    <property type="component" value="Unassembled WGS sequence"/>
</dbReference>
<proteinExistence type="predicted"/>
<dbReference type="EMBL" id="JAXAFO010000005">
    <property type="protein sequence ID" value="MDX6848617.1"/>
    <property type="molecule type" value="Genomic_DNA"/>
</dbReference>